<comment type="caution">
    <text evidence="1">The sequence shown here is derived from an EMBL/GenBank/DDBJ whole genome shotgun (WGS) entry which is preliminary data.</text>
</comment>
<dbReference type="Proteomes" id="UP001336250">
    <property type="component" value="Unassembled WGS sequence"/>
</dbReference>
<dbReference type="EMBL" id="JAZIBG010000028">
    <property type="protein sequence ID" value="MEF7614785.1"/>
    <property type="molecule type" value="Genomic_DNA"/>
</dbReference>
<evidence type="ECO:0000313" key="1">
    <source>
        <dbReference type="EMBL" id="MEF7614785.1"/>
    </source>
</evidence>
<dbReference type="RefSeq" id="WP_332289838.1">
    <property type="nucleotide sequence ID" value="NZ_JAZIBG010000028.1"/>
</dbReference>
<sequence>MDARPARLQWPTLCCICRAWGRSRICGPCESRFAPPAARCPRCASRTPEGVSVCANCQRQPPPFDRCIVVADYGFPWDAVIGRFKFHDGLDLADALAALLARAVAAAAAPAPALVLPVPLGPERLAQRGYNQSAELATRSARRLGLACDTTLLQRLVDTPHQAQLPLQARRSSLLGCFGVDPAHSHPLRGRTVAVVDDVVTSGATAGEAARSLRAAGAASVQVWAFARTPPPSDA</sequence>
<dbReference type="Gene3D" id="3.40.50.2020">
    <property type="match status" value="1"/>
</dbReference>
<dbReference type="PANTHER" id="PTHR47505:SF1">
    <property type="entry name" value="DNA UTILIZATION PROTEIN YHGH"/>
    <property type="match status" value="1"/>
</dbReference>
<accession>A0AAW9QJK7</accession>
<reference evidence="1 2" key="1">
    <citation type="submission" date="2024-02" db="EMBL/GenBank/DDBJ databases">
        <title>Genome sequence of Aquincola sp. MAHUQ-54.</title>
        <authorList>
            <person name="Huq M.A."/>
        </authorList>
    </citation>
    <scope>NUCLEOTIDE SEQUENCE [LARGE SCALE GENOMIC DNA]</scope>
    <source>
        <strain evidence="1 2">MAHUQ-54</strain>
    </source>
</reference>
<protein>
    <submittedName>
        <fullName evidence="1">ComF family protein</fullName>
    </submittedName>
</protein>
<keyword evidence="2" id="KW-1185">Reference proteome</keyword>
<dbReference type="InterPro" id="IPR029057">
    <property type="entry name" value="PRTase-like"/>
</dbReference>
<gene>
    <name evidence="1" type="ORF">V4F39_12755</name>
</gene>
<dbReference type="InterPro" id="IPR051910">
    <property type="entry name" value="ComF/GntX_DNA_util-trans"/>
</dbReference>
<name>A0AAW9QJK7_9BURK</name>
<organism evidence="1 2">
    <name type="scientific">Aquincola agrisoli</name>
    <dbReference type="NCBI Taxonomy" id="3119538"/>
    <lineage>
        <taxon>Bacteria</taxon>
        <taxon>Pseudomonadati</taxon>
        <taxon>Pseudomonadota</taxon>
        <taxon>Betaproteobacteria</taxon>
        <taxon>Burkholderiales</taxon>
        <taxon>Sphaerotilaceae</taxon>
        <taxon>Aquincola</taxon>
    </lineage>
</organism>
<dbReference type="SUPFAM" id="SSF53271">
    <property type="entry name" value="PRTase-like"/>
    <property type="match status" value="1"/>
</dbReference>
<dbReference type="PANTHER" id="PTHR47505">
    <property type="entry name" value="DNA UTILIZATION PROTEIN YHGH"/>
    <property type="match status" value="1"/>
</dbReference>
<dbReference type="AlphaFoldDB" id="A0AAW9QJK7"/>
<evidence type="ECO:0000313" key="2">
    <source>
        <dbReference type="Proteomes" id="UP001336250"/>
    </source>
</evidence>
<proteinExistence type="predicted"/>